<accession>A0A1I7AHH4</accession>
<keyword evidence="2" id="KW-0805">Transcription regulation</keyword>
<feature type="domain" description="Ner winged helix-turn-helix DNA-binding" evidence="5">
    <location>
        <begin position="14"/>
        <end position="83"/>
    </location>
</feature>
<reference evidence="6 7" key="1">
    <citation type="submission" date="2016-10" db="EMBL/GenBank/DDBJ databases">
        <authorList>
            <person name="de Groot N.N."/>
        </authorList>
    </citation>
    <scope>NUCLEOTIDE SEQUENCE [LARGE SCALE GENOMIC DNA]</scope>
    <source>
        <strain evidence="6 7">CGMCC 1.6493</strain>
    </source>
</reference>
<dbReference type="SUPFAM" id="SSF47413">
    <property type="entry name" value="lambda repressor-like DNA-binding domains"/>
    <property type="match status" value="1"/>
</dbReference>
<evidence type="ECO:0000256" key="2">
    <source>
        <dbReference type="ARBA" id="ARBA00023015"/>
    </source>
</evidence>
<evidence type="ECO:0000256" key="1">
    <source>
        <dbReference type="ARBA" id="ARBA00006157"/>
    </source>
</evidence>
<comment type="similarity">
    <text evidence="1">Belongs to the ner transcriptional regulatory family.</text>
</comment>
<protein>
    <submittedName>
        <fullName evidence="6">Transcriptional regulator, Nlp family</fullName>
    </submittedName>
</protein>
<sequence>MTKSSSPKKAALKDWHRADIVAELRKAGWSLRRLATHHGYASPTTLTNALARPWPKGERIIAEAIGIDAATIWPSRYHAKGTTGARKGHRDTNRRNAA</sequence>
<dbReference type="InterPro" id="IPR010982">
    <property type="entry name" value="Lambda_DNA-bd_dom_sf"/>
</dbReference>
<name>A0A1I7AHH4_9GAMM</name>
<evidence type="ECO:0000256" key="4">
    <source>
        <dbReference type="ARBA" id="ARBA00023163"/>
    </source>
</evidence>
<gene>
    <name evidence="6" type="ORF">SAMN04487956_11783</name>
</gene>
<dbReference type="AlphaFoldDB" id="A0A1I7AHH4"/>
<dbReference type="Pfam" id="PF13693">
    <property type="entry name" value="HTH_35"/>
    <property type="match status" value="1"/>
</dbReference>
<keyword evidence="3" id="KW-0238">DNA-binding</keyword>
<keyword evidence="4" id="KW-0804">Transcription</keyword>
<dbReference type="EMBL" id="FPAQ01000017">
    <property type="protein sequence ID" value="SFT74320.1"/>
    <property type="molecule type" value="Genomic_DNA"/>
</dbReference>
<dbReference type="RefSeq" id="WP_046079673.1">
    <property type="nucleotide sequence ID" value="NZ_FPAQ01000017.1"/>
</dbReference>
<dbReference type="OrthoDB" id="5405994at2"/>
<dbReference type="GO" id="GO:0003677">
    <property type="term" value="F:DNA binding"/>
    <property type="evidence" value="ECO:0007669"/>
    <property type="project" value="UniProtKB-KW"/>
</dbReference>
<evidence type="ECO:0000256" key="3">
    <source>
        <dbReference type="ARBA" id="ARBA00023125"/>
    </source>
</evidence>
<proteinExistence type="inferred from homology"/>
<dbReference type="InterPro" id="IPR038722">
    <property type="entry name" value="Ner_HTH_dom"/>
</dbReference>
<organism evidence="6 7">
    <name type="scientific">Halomonas saccharevitans</name>
    <dbReference type="NCBI Taxonomy" id="416872"/>
    <lineage>
        <taxon>Bacteria</taxon>
        <taxon>Pseudomonadati</taxon>
        <taxon>Pseudomonadota</taxon>
        <taxon>Gammaproteobacteria</taxon>
        <taxon>Oceanospirillales</taxon>
        <taxon>Halomonadaceae</taxon>
        <taxon>Halomonas</taxon>
    </lineage>
</organism>
<dbReference type="Proteomes" id="UP000199594">
    <property type="component" value="Unassembled WGS sequence"/>
</dbReference>
<dbReference type="Gene3D" id="1.10.260.40">
    <property type="entry name" value="lambda repressor-like DNA-binding domains"/>
    <property type="match status" value="1"/>
</dbReference>
<evidence type="ECO:0000313" key="6">
    <source>
        <dbReference type="EMBL" id="SFT74320.1"/>
    </source>
</evidence>
<evidence type="ECO:0000313" key="7">
    <source>
        <dbReference type="Proteomes" id="UP000199594"/>
    </source>
</evidence>
<evidence type="ECO:0000259" key="5">
    <source>
        <dbReference type="Pfam" id="PF13693"/>
    </source>
</evidence>